<dbReference type="AlphaFoldDB" id="A0A7W4VTH4"/>
<sequence>MSGDRDEELQSSTPGSSGPQRATGGMGVSSERVGHAGPGQEATDGLRDVSEHERAPDEETLPEQSVGNPEDNPEGIPPKAGYPRLDPRADDEL</sequence>
<keyword evidence="3" id="KW-1185">Reference proteome</keyword>
<gene>
    <name evidence="2" type="ORF">FHU40_001282</name>
</gene>
<organism evidence="2 3">
    <name type="scientific">Nocardioides soli</name>
    <dbReference type="NCBI Taxonomy" id="1036020"/>
    <lineage>
        <taxon>Bacteria</taxon>
        <taxon>Bacillati</taxon>
        <taxon>Actinomycetota</taxon>
        <taxon>Actinomycetes</taxon>
        <taxon>Propionibacteriales</taxon>
        <taxon>Nocardioidaceae</taxon>
        <taxon>Nocardioides</taxon>
    </lineage>
</organism>
<evidence type="ECO:0000313" key="3">
    <source>
        <dbReference type="Proteomes" id="UP000589626"/>
    </source>
</evidence>
<feature type="compositionally biased region" description="Polar residues" evidence="1">
    <location>
        <begin position="10"/>
        <end position="20"/>
    </location>
</feature>
<name>A0A7W4VTH4_9ACTN</name>
<dbReference type="RefSeq" id="WP_183591379.1">
    <property type="nucleotide sequence ID" value="NZ_JACHWR010000001.1"/>
</dbReference>
<dbReference type="Proteomes" id="UP000589626">
    <property type="component" value="Unassembled WGS sequence"/>
</dbReference>
<evidence type="ECO:0000313" key="2">
    <source>
        <dbReference type="EMBL" id="MBB3041481.1"/>
    </source>
</evidence>
<protein>
    <submittedName>
        <fullName evidence="2">Uncharacterized protein</fullName>
    </submittedName>
</protein>
<feature type="compositionally biased region" description="Basic and acidic residues" evidence="1">
    <location>
        <begin position="44"/>
        <end position="57"/>
    </location>
</feature>
<comment type="caution">
    <text evidence="2">The sequence shown here is derived from an EMBL/GenBank/DDBJ whole genome shotgun (WGS) entry which is preliminary data.</text>
</comment>
<reference evidence="2 3" key="1">
    <citation type="submission" date="2020-08" db="EMBL/GenBank/DDBJ databases">
        <title>Sequencing the genomes of 1000 actinobacteria strains.</title>
        <authorList>
            <person name="Klenk H.-P."/>
        </authorList>
    </citation>
    <scope>NUCLEOTIDE SEQUENCE [LARGE SCALE GENOMIC DNA]</scope>
    <source>
        <strain evidence="2 3">DSM 105498</strain>
    </source>
</reference>
<evidence type="ECO:0000256" key="1">
    <source>
        <dbReference type="SAM" id="MobiDB-lite"/>
    </source>
</evidence>
<dbReference type="EMBL" id="JACHWR010000001">
    <property type="protein sequence ID" value="MBB3041481.1"/>
    <property type="molecule type" value="Genomic_DNA"/>
</dbReference>
<proteinExistence type="predicted"/>
<feature type="region of interest" description="Disordered" evidence="1">
    <location>
        <begin position="1"/>
        <end position="93"/>
    </location>
</feature>
<accession>A0A7W4VTH4</accession>